<evidence type="ECO:0000313" key="2">
    <source>
        <dbReference type="Proteomes" id="UP000198889"/>
    </source>
</evidence>
<protein>
    <recommendedName>
        <fullName evidence="3">Lactonase, 7-bladed beta-propeller</fullName>
    </recommendedName>
</protein>
<gene>
    <name evidence="1" type="ORF">SAMN05660859_2199</name>
</gene>
<dbReference type="PANTHER" id="PTHR47197:SF3">
    <property type="entry name" value="DIHYDRO-HEME D1 DEHYDROGENASE"/>
    <property type="match status" value="1"/>
</dbReference>
<dbReference type="Proteomes" id="UP000198889">
    <property type="component" value="Unassembled WGS sequence"/>
</dbReference>
<keyword evidence="2" id="KW-1185">Reference proteome</keyword>
<dbReference type="PANTHER" id="PTHR47197">
    <property type="entry name" value="PROTEIN NIRF"/>
    <property type="match status" value="1"/>
</dbReference>
<organism evidence="1 2">
    <name type="scientific">Ancylobacter rudongensis</name>
    <dbReference type="NCBI Taxonomy" id="177413"/>
    <lineage>
        <taxon>Bacteria</taxon>
        <taxon>Pseudomonadati</taxon>
        <taxon>Pseudomonadota</taxon>
        <taxon>Alphaproteobacteria</taxon>
        <taxon>Hyphomicrobiales</taxon>
        <taxon>Xanthobacteraceae</taxon>
        <taxon>Ancylobacter</taxon>
    </lineage>
</organism>
<sequence>MDARARRFALVSGRWDACLAVVDIDAALDPAHHDTDRAVISRPRVTPDLVDAGGAAVPAVGLPVSVVAVPALDRLLVVNHAGATSLQAMEGCPHGHAGAVALFELRATLAGRAAAPTMLPTGTFGPVGCVATPDGRHVLVAAGEGAGREDGGYQISVIDLATPALRHNFEMPHAGTPCPRPSPDEGFGGFPNPAGIALARGAPDLVLTADGGSGTVSVFALADVLAGAPHPPLARVALPSGPFGIAASPDGALAVVANRECPRTGAEGNSVSFLDLAALRRGEGAAPFHVAIGSDDGRPSRPMGVAFAPDGQSVFAAGFRTGTLSRLARGADGLWREAGRLALEGPDGGPACPRGVAVTPDGALVLVAGGPRGAPASSVLWLVDARELATLARVKGVGNESYFLEVIEV</sequence>
<dbReference type="AlphaFoldDB" id="A0A1G4SGX2"/>
<accession>A0A1G4SGX2</accession>
<dbReference type="STRING" id="177413.SAMN05660859_2199"/>
<evidence type="ECO:0000313" key="1">
    <source>
        <dbReference type="EMBL" id="SCW68291.1"/>
    </source>
</evidence>
<name>A0A1G4SGX2_9HYPH</name>
<dbReference type="Gene3D" id="2.130.10.10">
    <property type="entry name" value="YVTN repeat-like/Quinoprotein amine dehydrogenase"/>
    <property type="match status" value="2"/>
</dbReference>
<dbReference type="EMBL" id="FMTP01000003">
    <property type="protein sequence ID" value="SCW68291.1"/>
    <property type="molecule type" value="Genomic_DNA"/>
</dbReference>
<evidence type="ECO:0008006" key="3">
    <source>
        <dbReference type="Google" id="ProtNLM"/>
    </source>
</evidence>
<dbReference type="InterPro" id="IPR015943">
    <property type="entry name" value="WD40/YVTN_repeat-like_dom_sf"/>
</dbReference>
<dbReference type="RefSeq" id="WP_091439244.1">
    <property type="nucleotide sequence ID" value="NZ_FMTP01000003.1"/>
</dbReference>
<dbReference type="InterPro" id="IPR051200">
    <property type="entry name" value="Host-pathogen_enzymatic-act"/>
</dbReference>
<dbReference type="SUPFAM" id="SSF75011">
    <property type="entry name" value="3-carboxy-cis,cis-mucoante lactonizing enzyme"/>
    <property type="match status" value="1"/>
</dbReference>
<proteinExistence type="predicted"/>
<reference evidence="2" key="1">
    <citation type="submission" date="2016-10" db="EMBL/GenBank/DDBJ databases">
        <authorList>
            <person name="Varghese N."/>
            <person name="Submissions S."/>
        </authorList>
    </citation>
    <scope>NUCLEOTIDE SEQUENCE [LARGE SCALE GENOMIC DNA]</scope>
    <source>
        <strain evidence="2">CGMCC 1.1761</strain>
    </source>
</reference>